<organism evidence="1 2">
    <name type="scientific">Rhamnusium bicolor</name>
    <dbReference type="NCBI Taxonomy" id="1586634"/>
    <lineage>
        <taxon>Eukaryota</taxon>
        <taxon>Metazoa</taxon>
        <taxon>Ecdysozoa</taxon>
        <taxon>Arthropoda</taxon>
        <taxon>Hexapoda</taxon>
        <taxon>Insecta</taxon>
        <taxon>Pterygota</taxon>
        <taxon>Neoptera</taxon>
        <taxon>Endopterygota</taxon>
        <taxon>Coleoptera</taxon>
        <taxon>Polyphaga</taxon>
        <taxon>Cucujiformia</taxon>
        <taxon>Chrysomeloidea</taxon>
        <taxon>Cerambycidae</taxon>
        <taxon>Lepturinae</taxon>
        <taxon>Rhagiini</taxon>
        <taxon>Rhamnusium</taxon>
    </lineage>
</organism>
<comment type="caution">
    <text evidence="1">The sequence shown here is derived from an EMBL/GenBank/DDBJ whole genome shotgun (WGS) entry which is preliminary data.</text>
</comment>
<protein>
    <recommendedName>
        <fullName evidence="3">SWIM-type domain-containing protein</fullName>
    </recommendedName>
</protein>
<evidence type="ECO:0000313" key="2">
    <source>
        <dbReference type="Proteomes" id="UP001162156"/>
    </source>
</evidence>
<gene>
    <name evidence="1" type="ORF">NQ314_016226</name>
</gene>
<sequence length="206" mass="23232">MHTVRKITKKLSELRKRHKEVDSMTNSTVILEVEDGKVWTVSSSKGLDFYSIEILNKSCNCNLRWDECNACIHAYICSCPDPAAYETIGDTNALVVDEQYENHRSAEEIVLKQLSFTCTSTSNINQYKEKVSKTFQFILSFANTIEHYKVIEKALAPILPTLTAIDSEGSLMGRNYVTTASVTAPSSSETGIRKIEPQKKVYIHQK</sequence>
<evidence type="ECO:0000313" key="1">
    <source>
        <dbReference type="EMBL" id="KAJ8930927.1"/>
    </source>
</evidence>
<dbReference type="EMBL" id="JANEYF010004517">
    <property type="protein sequence ID" value="KAJ8930927.1"/>
    <property type="molecule type" value="Genomic_DNA"/>
</dbReference>
<name>A0AAV8WXK4_9CUCU</name>
<keyword evidence="2" id="KW-1185">Reference proteome</keyword>
<proteinExistence type="predicted"/>
<dbReference type="Proteomes" id="UP001162156">
    <property type="component" value="Unassembled WGS sequence"/>
</dbReference>
<dbReference type="AlphaFoldDB" id="A0AAV8WXK4"/>
<reference evidence="1" key="1">
    <citation type="journal article" date="2023" name="Insect Mol. Biol.">
        <title>Genome sequencing provides insights into the evolution of gene families encoding plant cell wall-degrading enzymes in longhorned beetles.</title>
        <authorList>
            <person name="Shin N.R."/>
            <person name="Okamura Y."/>
            <person name="Kirsch R."/>
            <person name="Pauchet Y."/>
        </authorList>
    </citation>
    <scope>NUCLEOTIDE SEQUENCE</scope>
    <source>
        <strain evidence="1">RBIC_L_NR</strain>
    </source>
</reference>
<evidence type="ECO:0008006" key="3">
    <source>
        <dbReference type="Google" id="ProtNLM"/>
    </source>
</evidence>
<accession>A0AAV8WXK4</accession>